<dbReference type="Pfam" id="PF03665">
    <property type="entry name" value="UPF0172"/>
    <property type="match status" value="1"/>
</dbReference>
<dbReference type="PANTHER" id="PTHR12941:SF10">
    <property type="entry name" value="ER MEMBRANE PROTEIN COMPLEX SUBUNIT 8_9 HOMOLOG"/>
    <property type="match status" value="1"/>
</dbReference>
<sequence length="208" mass="22572">MTLTPTYSVSHQAYLKIFFHAAKHPHKPVNGVLVGKPSGESGAVIVDAIPLLHNWTSLSPMMEIGLDLAGGHAAEQGLILVGYYQACDRLDDRALAPVGERVASKLREGFKDAIAFVLDGERLDTGEAALIPFLPAPGSTTVWNRVSAPPEPFTAGSSFRLSSEHSPKVAIGFVRDERLHQKFGDFDDHLEDVTIDWLQNKACMPSAE</sequence>
<dbReference type="PROSITE" id="PS50249">
    <property type="entry name" value="MPN"/>
    <property type="match status" value="1"/>
</dbReference>
<dbReference type="OrthoDB" id="194468at2759"/>
<dbReference type="EMBL" id="ML178816">
    <property type="protein sequence ID" value="TFL05911.1"/>
    <property type="molecule type" value="Genomic_DNA"/>
</dbReference>
<dbReference type="GO" id="GO:0072546">
    <property type="term" value="C:EMC complex"/>
    <property type="evidence" value="ECO:0007669"/>
    <property type="project" value="InterPro"/>
</dbReference>
<evidence type="ECO:0000313" key="3">
    <source>
        <dbReference type="EMBL" id="TFL05911.1"/>
    </source>
</evidence>
<gene>
    <name evidence="3" type="ORF">BDV98DRAFT_542167</name>
</gene>
<evidence type="ECO:0000259" key="2">
    <source>
        <dbReference type="PROSITE" id="PS50249"/>
    </source>
</evidence>
<proteinExistence type="inferred from homology"/>
<evidence type="ECO:0000313" key="4">
    <source>
        <dbReference type="Proteomes" id="UP000305067"/>
    </source>
</evidence>
<dbReference type="InterPro" id="IPR005366">
    <property type="entry name" value="EMC8/9"/>
</dbReference>
<evidence type="ECO:0000256" key="1">
    <source>
        <dbReference type="ARBA" id="ARBA00007461"/>
    </source>
</evidence>
<dbReference type="CDD" id="cd08060">
    <property type="entry name" value="MPN_UPF0172"/>
    <property type="match status" value="1"/>
</dbReference>
<feature type="domain" description="MPN" evidence="2">
    <location>
        <begin position="7"/>
        <end position="139"/>
    </location>
</feature>
<organism evidence="3 4">
    <name type="scientific">Pterulicium gracile</name>
    <dbReference type="NCBI Taxonomy" id="1884261"/>
    <lineage>
        <taxon>Eukaryota</taxon>
        <taxon>Fungi</taxon>
        <taxon>Dikarya</taxon>
        <taxon>Basidiomycota</taxon>
        <taxon>Agaricomycotina</taxon>
        <taxon>Agaricomycetes</taxon>
        <taxon>Agaricomycetidae</taxon>
        <taxon>Agaricales</taxon>
        <taxon>Pleurotineae</taxon>
        <taxon>Pterulaceae</taxon>
        <taxon>Pterulicium</taxon>
    </lineage>
</organism>
<accession>A0A5C3QZF6</accession>
<reference evidence="3 4" key="1">
    <citation type="journal article" date="2019" name="Nat. Ecol. Evol.">
        <title>Megaphylogeny resolves global patterns of mushroom evolution.</title>
        <authorList>
            <person name="Varga T."/>
            <person name="Krizsan K."/>
            <person name="Foldi C."/>
            <person name="Dima B."/>
            <person name="Sanchez-Garcia M."/>
            <person name="Sanchez-Ramirez S."/>
            <person name="Szollosi G.J."/>
            <person name="Szarkandi J.G."/>
            <person name="Papp V."/>
            <person name="Albert L."/>
            <person name="Andreopoulos W."/>
            <person name="Angelini C."/>
            <person name="Antonin V."/>
            <person name="Barry K.W."/>
            <person name="Bougher N.L."/>
            <person name="Buchanan P."/>
            <person name="Buyck B."/>
            <person name="Bense V."/>
            <person name="Catcheside P."/>
            <person name="Chovatia M."/>
            <person name="Cooper J."/>
            <person name="Damon W."/>
            <person name="Desjardin D."/>
            <person name="Finy P."/>
            <person name="Geml J."/>
            <person name="Haridas S."/>
            <person name="Hughes K."/>
            <person name="Justo A."/>
            <person name="Karasinski D."/>
            <person name="Kautmanova I."/>
            <person name="Kiss B."/>
            <person name="Kocsube S."/>
            <person name="Kotiranta H."/>
            <person name="LaButti K.M."/>
            <person name="Lechner B.E."/>
            <person name="Liimatainen K."/>
            <person name="Lipzen A."/>
            <person name="Lukacs Z."/>
            <person name="Mihaltcheva S."/>
            <person name="Morgado L.N."/>
            <person name="Niskanen T."/>
            <person name="Noordeloos M.E."/>
            <person name="Ohm R.A."/>
            <person name="Ortiz-Santana B."/>
            <person name="Ovrebo C."/>
            <person name="Racz N."/>
            <person name="Riley R."/>
            <person name="Savchenko A."/>
            <person name="Shiryaev A."/>
            <person name="Soop K."/>
            <person name="Spirin V."/>
            <person name="Szebenyi C."/>
            <person name="Tomsovsky M."/>
            <person name="Tulloss R.E."/>
            <person name="Uehling J."/>
            <person name="Grigoriev I.V."/>
            <person name="Vagvolgyi C."/>
            <person name="Papp T."/>
            <person name="Martin F.M."/>
            <person name="Miettinen O."/>
            <person name="Hibbett D.S."/>
            <person name="Nagy L.G."/>
        </authorList>
    </citation>
    <scope>NUCLEOTIDE SEQUENCE [LARGE SCALE GENOMIC DNA]</scope>
    <source>
        <strain evidence="3 4">CBS 309.79</strain>
    </source>
</reference>
<name>A0A5C3QZF6_9AGAR</name>
<protein>
    <recommendedName>
        <fullName evidence="2">MPN domain-containing protein</fullName>
    </recommendedName>
</protein>
<comment type="similarity">
    <text evidence="1">Belongs to the EMC8/EMC9 family.</text>
</comment>
<dbReference type="STRING" id="1884261.A0A5C3QZF6"/>
<dbReference type="AlphaFoldDB" id="A0A5C3QZF6"/>
<dbReference type="InterPro" id="IPR037518">
    <property type="entry name" value="MPN"/>
</dbReference>
<dbReference type="Proteomes" id="UP000305067">
    <property type="component" value="Unassembled WGS sequence"/>
</dbReference>
<dbReference type="PANTHER" id="PTHR12941">
    <property type="entry name" value="ER MEMBRANE PROTEIN COMPLEX"/>
    <property type="match status" value="1"/>
</dbReference>
<keyword evidence="4" id="KW-1185">Reference proteome</keyword>